<dbReference type="EMBL" id="LR797827">
    <property type="protein sequence ID" value="CAB4242024.1"/>
    <property type="molecule type" value="Genomic_DNA"/>
</dbReference>
<name>A0A6J5TAL0_9CAUD</name>
<evidence type="ECO:0000313" key="1">
    <source>
        <dbReference type="EMBL" id="CAB4133893.1"/>
    </source>
</evidence>
<organism evidence="2">
    <name type="scientific">uncultured Caudovirales phage</name>
    <dbReference type="NCBI Taxonomy" id="2100421"/>
    <lineage>
        <taxon>Viruses</taxon>
        <taxon>Duplodnaviria</taxon>
        <taxon>Heunggongvirae</taxon>
        <taxon>Uroviricota</taxon>
        <taxon>Caudoviricetes</taxon>
        <taxon>Peduoviridae</taxon>
        <taxon>Maltschvirus</taxon>
        <taxon>Maltschvirus maltsch</taxon>
    </lineage>
</organism>
<accession>A0A6J5TAL0</accession>
<proteinExistence type="predicted"/>
<reference evidence="2" key="1">
    <citation type="submission" date="2020-05" db="EMBL/GenBank/DDBJ databases">
        <authorList>
            <person name="Chiriac C."/>
            <person name="Salcher M."/>
            <person name="Ghai R."/>
            <person name="Kavagutti S V."/>
        </authorList>
    </citation>
    <scope>NUCLEOTIDE SEQUENCE</scope>
</reference>
<dbReference type="EMBL" id="LR796275">
    <property type="protein sequence ID" value="CAB4133893.1"/>
    <property type="molecule type" value="Genomic_DNA"/>
</dbReference>
<protein>
    <submittedName>
        <fullName evidence="2">Uncharacterized protein</fullName>
    </submittedName>
</protein>
<evidence type="ECO:0000313" key="2">
    <source>
        <dbReference type="EMBL" id="CAB4242024.1"/>
    </source>
</evidence>
<sequence length="268" mass="25311">MTQAWNLSQLANKVNTSGQLDAAAGLSGVAPTANGGTNNGSLAVTAGGILYTDGSKAVNSGAGTSGYVLTSGGAGAPTWSPLSATGALIGYQIYTASGSYTKGTNNPSFVIVEVVGGGGGNSNGSAGGTTSFGSFVSATGGSITVSSGATAGGTGVSGDFNLTGGYGNGGTTKTSSSWFGGASPFMTAYNSAQSTNTVNGRRVAEGYGVGGTISTSSGGAGGGGGYAMKKIAASLLGTTETVTIGAGGGNGGANLGGTNGICIVYEYK</sequence>
<gene>
    <name evidence="1" type="ORF">UFOVP263_41</name>
    <name evidence="2" type="ORF">UFOVP91_21</name>
</gene>